<organism evidence="1">
    <name type="scientific">uncultured Caudovirales phage</name>
    <dbReference type="NCBI Taxonomy" id="2100421"/>
    <lineage>
        <taxon>Viruses</taxon>
        <taxon>Duplodnaviria</taxon>
        <taxon>Heunggongvirae</taxon>
        <taxon>Uroviricota</taxon>
        <taxon>Caudoviricetes</taxon>
        <taxon>Peduoviridae</taxon>
        <taxon>Maltschvirus</taxon>
        <taxon>Maltschvirus maltsch</taxon>
    </lineage>
</organism>
<name>A0A6J5LYU9_9CAUD</name>
<gene>
    <name evidence="1" type="ORF">UFOVP353_38</name>
</gene>
<evidence type="ECO:0000313" key="1">
    <source>
        <dbReference type="EMBL" id="CAB4139794.1"/>
    </source>
</evidence>
<accession>A0A6J5LYU9</accession>
<reference evidence="1" key="1">
    <citation type="submission" date="2020-04" db="EMBL/GenBank/DDBJ databases">
        <authorList>
            <person name="Chiriac C."/>
            <person name="Salcher M."/>
            <person name="Ghai R."/>
            <person name="Kavagutti S V."/>
        </authorList>
    </citation>
    <scope>NUCLEOTIDE SEQUENCE</scope>
</reference>
<proteinExistence type="predicted"/>
<dbReference type="EMBL" id="LR796367">
    <property type="protein sequence ID" value="CAB4139794.1"/>
    <property type="molecule type" value="Genomic_DNA"/>
</dbReference>
<protein>
    <submittedName>
        <fullName evidence="1">Uncharacterized protein</fullName>
    </submittedName>
</protein>
<sequence length="78" mass="9175">MLKFYRWLRRFAERQAKNHVNCDIRCPNCYTWASSIQGDFVDLSFGYDWRCGQCGKDSLWNTLIAPVPIRCDEKGLPL</sequence>